<evidence type="ECO:0000313" key="10">
    <source>
        <dbReference type="EMBL" id="CAD7655030.1"/>
    </source>
</evidence>
<comment type="similarity">
    <text evidence="2">Belongs to the cystinosin family.</text>
</comment>
<feature type="transmembrane region" description="Helical" evidence="9">
    <location>
        <begin position="199"/>
        <end position="219"/>
    </location>
</feature>
<evidence type="ECO:0000256" key="6">
    <source>
        <dbReference type="ARBA" id="ARBA00022989"/>
    </source>
</evidence>
<feature type="transmembrane region" description="Helical" evidence="9">
    <location>
        <begin position="123"/>
        <end position="144"/>
    </location>
</feature>
<feature type="transmembrane region" description="Helical" evidence="9">
    <location>
        <begin position="225"/>
        <end position="242"/>
    </location>
</feature>
<dbReference type="InterPro" id="IPR005282">
    <property type="entry name" value="LC_transporter"/>
</dbReference>
<feature type="transmembrane region" description="Helical" evidence="9">
    <location>
        <begin position="296"/>
        <end position="317"/>
    </location>
</feature>
<dbReference type="EMBL" id="CAJPVJ010008901">
    <property type="protein sequence ID" value="CAG2172217.1"/>
    <property type="molecule type" value="Genomic_DNA"/>
</dbReference>
<keyword evidence="5" id="KW-0677">Repeat</keyword>
<feature type="non-terminal residue" evidence="10">
    <location>
        <position position="1"/>
    </location>
</feature>
<gene>
    <name evidence="10" type="ORF">ONB1V03_LOCUS11675</name>
</gene>
<keyword evidence="6 9" id="KW-1133">Transmembrane helix</keyword>
<keyword evidence="4 9" id="KW-0812">Transmembrane</keyword>
<feature type="transmembrane region" description="Helical" evidence="9">
    <location>
        <begin position="82"/>
        <end position="103"/>
    </location>
</feature>
<dbReference type="GO" id="GO:0012505">
    <property type="term" value="C:endomembrane system"/>
    <property type="evidence" value="ECO:0007669"/>
    <property type="project" value="UniProtKB-SubCell"/>
</dbReference>
<evidence type="ECO:0000256" key="3">
    <source>
        <dbReference type="ARBA" id="ARBA00022448"/>
    </source>
</evidence>
<comment type="subcellular location">
    <subcellularLocation>
        <location evidence="1">Endomembrane system</location>
        <topology evidence="1">Multi-pass membrane protein</topology>
    </subcellularLocation>
</comment>
<dbReference type="GO" id="GO:0015184">
    <property type="term" value="F:L-cystine transmembrane transporter activity"/>
    <property type="evidence" value="ECO:0007669"/>
    <property type="project" value="TreeGrafter"/>
</dbReference>
<feature type="transmembrane region" description="Helical" evidence="9">
    <location>
        <begin position="262"/>
        <end position="281"/>
    </location>
</feature>
<dbReference type="EMBL" id="OC923726">
    <property type="protein sequence ID" value="CAD7655030.1"/>
    <property type="molecule type" value="Genomic_DNA"/>
</dbReference>
<protein>
    <recommendedName>
        <fullName evidence="12">Cystinosin</fullName>
    </recommendedName>
</protein>
<dbReference type="Gene3D" id="1.20.1280.290">
    <property type="match status" value="2"/>
</dbReference>
<dbReference type="Proteomes" id="UP000728032">
    <property type="component" value="Unassembled WGS sequence"/>
</dbReference>
<feature type="transmembrane region" description="Helical" evidence="9">
    <location>
        <begin position="168"/>
        <end position="187"/>
    </location>
</feature>
<organism evidence="10">
    <name type="scientific">Oppiella nova</name>
    <dbReference type="NCBI Taxonomy" id="334625"/>
    <lineage>
        <taxon>Eukaryota</taxon>
        <taxon>Metazoa</taxon>
        <taxon>Ecdysozoa</taxon>
        <taxon>Arthropoda</taxon>
        <taxon>Chelicerata</taxon>
        <taxon>Arachnida</taxon>
        <taxon>Acari</taxon>
        <taxon>Acariformes</taxon>
        <taxon>Sarcoptiformes</taxon>
        <taxon>Oribatida</taxon>
        <taxon>Brachypylina</taxon>
        <taxon>Oppioidea</taxon>
        <taxon>Oppiidae</taxon>
        <taxon>Oppiella</taxon>
    </lineage>
</organism>
<evidence type="ECO:0000256" key="2">
    <source>
        <dbReference type="ARBA" id="ARBA00006855"/>
    </source>
</evidence>
<dbReference type="AlphaFoldDB" id="A0A7R9M7S5"/>
<dbReference type="NCBIfam" id="TIGR00951">
    <property type="entry name" value="2A43"/>
    <property type="match status" value="1"/>
</dbReference>
<dbReference type="GO" id="GO:0005774">
    <property type="term" value="C:vacuolar membrane"/>
    <property type="evidence" value="ECO:0007669"/>
    <property type="project" value="TreeGrafter"/>
</dbReference>
<evidence type="ECO:0000256" key="9">
    <source>
        <dbReference type="SAM" id="Phobius"/>
    </source>
</evidence>
<comment type="catalytic activity">
    <reaction evidence="8">
        <text>L-cystine(out) + H(+)(out) = L-cystine(in) + H(+)(in)</text>
        <dbReference type="Rhea" id="RHEA:66172"/>
        <dbReference type="ChEBI" id="CHEBI:15378"/>
        <dbReference type="ChEBI" id="CHEBI:35491"/>
    </reaction>
    <physiologicalReaction direction="left-to-right" evidence="8">
        <dbReference type="Rhea" id="RHEA:66173"/>
    </physiologicalReaction>
</comment>
<dbReference type="Pfam" id="PF04193">
    <property type="entry name" value="PQ-loop"/>
    <property type="match status" value="2"/>
</dbReference>
<dbReference type="PANTHER" id="PTHR13131">
    <property type="entry name" value="CYSTINOSIN"/>
    <property type="match status" value="1"/>
</dbReference>
<keyword evidence="3" id="KW-0813">Transport</keyword>
<sequence>EKALNLSFEVSVSCDTSDEKCKTFSPIASTVVRFSPQDSRFRFNTSATNAGHDVVIARIVRNDTHIDDSEAYVRVRVGHSQVWSVLADVVGWVYFVIWSASFWPQNIQNYRRKSVVGLNQDFAALNVSGFLFYSIFNSGLYFSAKVQSLYEEAFPRSEIPILLNDVVYAYHAAFATAITLIQCYIYERGGQTMSWLGKLYLAVTWTAAGIQLVLSWTGVMSWLTYLYYFSYVKLSVTLIKYAPQAWSNYKRKSTSGWSIYMIYMDISGGVNGLLQMIFIAYNFDDWKTIFGNLPKFGLSVASIAYDILFLLQEFVFYRNKDPSLQPMNQEKRLSRSESESKQS</sequence>
<dbReference type="InterPro" id="IPR006603">
    <property type="entry name" value="PQ-loop_rpt"/>
</dbReference>
<dbReference type="PANTHER" id="PTHR13131:SF5">
    <property type="entry name" value="CYSTINOSIN"/>
    <property type="match status" value="1"/>
</dbReference>
<evidence type="ECO:0000256" key="4">
    <source>
        <dbReference type="ARBA" id="ARBA00022692"/>
    </source>
</evidence>
<accession>A0A7R9M7S5</accession>
<proteinExistence type="inferred from homology"/>
<evidence type="ECO:0008006" key="12">
    <source>
        <dbReference type="Google" id="ProtNLM"/>
    </source>
</evidence>
<evidence type="ECO:0000256" key="7">
    <source>
        <dbReference type="ARBA" id="ARBA00023136"/>
    </source>
</evidence>
<evidence type="ECO:0000256" key="5">
    <source>
        <dbReference type="ARBA" id="ARBA00022737"/>
    </source>
</evidence>
<dbReference type="SMART" id="SM00679">
    <property type="entry name" value="CTNS"/>
    <property type="match status" value="2"/>
</dbReference>
<reference evidence="10" key="1">
    <citation type="submission" date="2020-11" db="EMBL/GenBank/DDBJ databases">
        <authorList>
            <person name="Tran Van P."/>
        </authorList>
    </citation>
    <scope>NUCLEOTIDE SEQUENCE</scope>
</reference>
<keyword evidence="11" id="KW-1185">Reference proteome</keyword>
<name>A0A7R9M7S5_9ACAR</name>
<dbReference type="OrthoDB" id="75720at2759"/>
<evidence type="ECO:0000256" key="1">
    <source>
        <dbReference type="ARBA" id="ARBA00004127"/>
    </source>
</evidence>
<keyword evidence="7 9" id="KW-0472">Membrane</keyword>
<evidence type="ECO:0000313" key="11">
    <source>
        <dbReference type="Proteomes" id="UP000728032"/>
    </source>
</evidence>
<evidence type="ECO:0000256" key="8">
    <source>
        <dbReference type="ARBA" id="ARBA00048473"/>
    </source>
</evidence>